<gene>
    <name evidence="2" type="primary">OSJNBa0049I08.15</name>
</gene>
<keyword evidence="1" id="KW-1133">Transmembrane helix</keyword>
<dbReference type="EMBL" id="AP005124">
    <property type="protein sequence ID" value="BAD30882.1"/>
    <property type="molecule type" value="Genomic_DNA"/>
</dbReference>
<accession>Q69S64</accession>
<keyword evidence="1" id="KW-0812">Transmembrane</keyword>
<sequence>MLYAAQLLFREELRTCKHIATRLPKRSYSRLRCMHACPSCDHPRVADQLLAPVLPLRRPPDDGARRRQHGARRALHRPDCRLLLQRRLKRGCCCCGGGGDGAAPHRHRHPRRRAAATSETMKKKDAGVVDDGGNGVRLQDRVAMAEFCWIVLGFFRCTAEGALVRVVAVFYVVVLLPMLCLEVFPRAPPPVSLLNAAMGVLLMYRLYLVLRFEYFEEKKKQEEEDQAAAAAAS</sequence>
<feature type="transmembrane region" description="Helical" evidence="1">
    <location>
        <begin position="162"/>
        <end position="184"/>
    </location>
</feature>
<evidence type="ECO:0000313" key="2">
    <source>
        <dbReference type="EMBL" id="BAD30882.1"/>
    </source>
</evidence>
<evidence type="ECO:0000313" key="3">
    <source>
        <dbReference type="Proteomes" id="UP000000763"/>
    </source>
</evidence>
<keyword evidence="1" id="KW-0472">Membrane</keyword>
<dbReference type="AlphaFoldDB" id="Q69S64"/>
<name>Q69S64_ORYSJ</name>
<reference evidence="3" key="1">
    <citation type="journal article" date="2005" name="Nature">
        <title>The map-based sequence of the rice genome.</title>
        <authorList>
            <consortium name="International rice genome sequencing project (IRGSP)"/>
            <person name="Matsumoto T."/>
            <person name="Wu J."/>
            <person name="Kanamori H."/>
            <person name="Katayose Y."/>
            <person name="Fujisawa M."/>
            <person name="Namiki N."/>
            <person name="Mizuno H."/>
            <person name="Yamamoto K."/>
            <person name="Antonio B.A."/>
            <person name="Baba T."/>
            <person name="Sakata K."/>
            <person name="Nagamura Y."/>
            <person name="Aoki H."/>
            <person name="Arikawa K."/>
            <person name="Arita K."/>
            <person name="Bito T."/>
            <person name="Chiden Y."/>
            <person name="Fujitsuka N."/>
            <person name="Fukunaka R."/>
            <person name="Hamada M."/>
            <person name="Harada C."/>
            <person name="Hayashi A."/>
            <person name="Hijishita S."/>
            <person name="Honda M."/>
            <person name="Hosokawa S."/>
            <person name="Ichikawa Y."/>
            <person name="Idonuma A."/>
            <person name="Iijima M."/>
            <person name="Ikeda M."/>
            <person name="Ikeno M."/>
            <person name="Ito K."/>
            <person name="Ito S."/>
            <person name="Ito T."/>
            <person name="Ito Y."/>
            <person name="Ito Y."/>
            <person name="Iwabuchi A."/>
            <person name="Kamiya K."/>
            <person name="Karasawa W."/>
            <person name="Kurita K."/>
            <person name="Katagiri S."/>
            <person name="Kikuta A."/>
            <person name="Kobayashi H."/>
            <person name="Kobayashi N."/>
            <person name="Machita K."/>
            <person name="Maehara T."/>
            <person name="Masukawa M."/>
            <person name="Mizubayashi T."/>
            <person name="Mukai Y."/>
            <person name="Nagasaki H."/>
            <person name="Nagata Y."/>
            <person name="Naito S."/>
            <person name="Nakashima M."/>
            <person name="Nakama Y."/>
            <person name="Nakamichi Y."/>
            <person name="Nakamura M."/>
            <person name="Meguro A."/>
            <person name="Negishi M."/>
            <person name="Ohta I."/>
            <person name="Ohta T."/>
            <person name="Okamoto M."/>
            <person name="Ono N."/>
            <person name="Saji S."/>
            <person name="Sakaguchi M."/>
            <person name="Sakai K."/>
            <person name="Shibata M."/>
            <person name="Shimokawa T."/>
            <person name="Song J."/>
            <person name="Takazaki Y."/>
            <person name="Terasawa K."/>
            <person name="Tsugane M."/>
            <person name="Tsuji K."/>
            <person name="Ueda S."/>
            <person name="Waki K."/>
            <person name="Yamagata H."/>
            <person name="Yamamoto M."/>
            <person name="Yamamoto S."/>
            <person name="Yamane H."/>
            <person name="Yoshiki S."/>
            <person name="Yoshihara R."/>
            <person name="Yukawa K."/>
            <person name="Zhong H."/>
            <person name="Yano M."/>
            <person name="Yuan Q."/>
            <person name="Ouyang S."/>
            <person name="Liu J."/>
            <person name="Jones K.M."/>
            <person name="Gansberger K."/>
            <person name="Moffat K."/>
            <person name="Hill J."/>
            <person name="Bera J."/>
            <person name="Fadrosh D."/>
            <person name="Jin S."/>
            <person name="Johri S."/>
            <person name="Kim M."/>
            <person name="Overton L."/>
            <person name="Reardon M."/>
            <person name="Tsitrin T."/>
            <person name="Vuong H."/>
            <person name="Weaver B."/>
            <person name="Ciecko A."/>
            <person name="Tallon L."/>
            <person name="Jackson J."/>
            <person name="Pai G."/>
            <person name="Aken S.V."/>
            <person name="Utterback T."/>
            <person name="Reidmuller S."/>
            <person name="Feldblyum T."/>
            <person name="Hsiao J."/>
            <person name="Zismann V."/>
            <person name="Iobst S."/>
            <person name="de Vazeille A.R."/>
            <person name="Buell C.R."/>
            <person name="Ying K."/>
            <person name="Li Y."/>
            <person name="Lu T."/>
            <person name="Huang Y."/>
            <person name="Zhao Q."/>
            <person name="Feng Q."/>
            <person name="Zhang L."/>
            <person name="Zhu J."/>
            <person name="Weng Q."/>
            <person name="Mu J."/>
            <person name="Lu Y."/>
            <person name="Fan D."/>
            <person name="Liu Y."/>
            <person name="Guan J."/>
            <person name="Zhang Y."/>
            <person name="Yu S."/>
            <person name="Liu X."/>
            <person name="Zhang Y."/>
            <person name="Hong G."/>
            <person name="Han B."/>
            <person name="Choisne N."/>
            <person name="Demange N."/>
            <person name="Orjeda G."/>
            <person name="Samain S."/>
            <person name="Cattolico L."/>
            <person name="Pelletier E."/>
            <person name="Couloux A."/>
            <person name="Segurens B."/>
            <person name="Wincker P."/>
            <person name="D'Hont A."/>
            <person name="Scarpelli C."/>
            <person name="Weissenbach J."/>
            <person name="Salanoubat M."/>
            <person name="Quetier F."/>
            <person name="Yu Y."/>
            <person name="Kim H.R."/>
            <person name="Rambo T."/>
            <person name="Currie J."/>
            <person name="Collura K."/>
            <person name="Luo M."/>
            <person name="Yang T."/>
            <person name="Ammiraju J.S.S."/>
            <person name="Engler F."/>
            <person name="Soderlund C."/>
            <person name="Wing R.A."/>
            <person name="Palmer L.E."/>
            <person name="de la Bastide M."/>
            <person name="Spiegel L."/>
            <person name="Nascimento L."/>
            <person name="Zutavern T."/>
            <person name="O'Shaughnessy A."/>
            <person name="Dike S."/>
            <person name="Dedhia N."/>
            <person name="Preston R."/>
            <person name="Balija V."/>
            <person name="McCombie W.R."/>
            <person name="Chow T."/>
            <person name="Chen H."/>
            <person name="Chung M."/>
            <person name="Chen C."/>
            <person name="Shaw J."/>
            <person name="Wu H."/>
            <person name="Hsiao K."/>
            <person name="Chao Y."/>
            <person name="Chu M."/>
            <person name="Cheng C."/>
            <person name="Hour A."/>
            <person name="Lee P."/>
            <person name="Lin S."/>
            <person name="Lin Y."/>
            <person name="Liou J."/>
            <person name="Liu S."/>
            <person name="Hsing Y."/>
            <person name="Raghuvanshi S."/>
            <person name="Mohanty A."/>
            <person name="Bharti A.K."/>
            <person name="Gaur A."/>
            <person name="Gupta V."/>
            <person name="Kumar D."/>
            <person name="Ravi V."/>
            <person name="Vij S."/>
            <person name="Kapur A."/>
            <person name="Khurana P."/>
            <person name="Khurana P."/>
            <person name="Khurana J.P."/>
            <person name="Tyagi A.K."/>
            <person name="Gaikwad K."/>
            <person name="Singh A."/>
            <person name="Dalal V."/>
            <person name="Srivastava S."/>
            <person name="Dixit A."/>
            <person name="Pal A.K."/>
            <person name="Ghazi I.A."/>
            <person name="Yadav M."/>
            <person name="Pandit A."/>
            <person name="Bhargava A."/>
            <person name="Sureshbabu K."/>
            <person name="Batra K."/>
            <person name="Sharma T.R."/>
            <person name="Mohapatra T."/>
            <person name="Singh N.K."/>
            <person name="Messing J."/>
            <person name="Nelson A.B."/>
            <person name="Fuks G."/>
            <person name="Kavchok S."/>
            <person name="Keizer G."/>
            <person name="Linton E."/>
            <person name="Llaca V."/>
            <person name="Song R."/>
            <person name="Tanyolac B."/>
            <person name="Young S."/>
            <person name="Ho-Il K."/>
            <person name="Hahn J.H."/>
            <person name="Sangsakoo G."/>
            <person name="Vanavichit A."/>
            <person name="de Mattos Luiz.A.T."/>
            <person name="Zimmer P.D."/>
            <person name="Malone G."/>
            <person name="Dellagostin O."/>
            <person name="de Oliveira A.C."/>
            <person name="Bevan M."/>
            <person name="Bancroft I."/>
            <person name="Minx P."/>
            <person name="Cordum H."/>
            <person name="Wilson R."/>
            <person name="Cheng Z."/>
            <person name="Jin W."/>
            <person name="Jiang J."/>
            <person name="Leong S.A."/>
            <person name="Iwama H."/>
            <person name="Gojobori T."/>
            <person name="Itoh T."/>
            <person name="Niimura Y."/>
            <person name="Fujii Y."/>
            <person name="Habara T."/>
            <person name="Sakai H."/>
            <person name="Sato Y."/>
            <person name="Wilson G."/>
            <person name="Kumar K."/>
            <person name="McCouch S."/>
            <person name="Juretic N."/>
            <person name="Hoen D."/>
            <person name="Wright S."/>
            <person name="Bruskiewich R."/>
            <person name="Bureau T."/>
            <person name="Miyao A."/>
            <person name="Hirochika H."/>
            <person name="Nishikawa T."/>
            <person name="Kadowaki K."/>
            <person name="Sugiura M."/>
            <person name="Burr B."/>
            <person name="Sasaki T."/>
        </authorList>
    </citation>
    <scope>NUCLEOTIDE SEQUENCE [LARGE SCALE GENOMIC DNA]</scope>
    <source>
        <strain evidence="3">cv. Nipponbare</strain>
    </source>
</reference>
<protein>
    <submittedName>
        <fullName evidence="2">Uncharacterized protein</fullName>
    </submittedName>
</protein>
<feature type="transmembrane region" description="Helical" evidence="1">
    <location>
        <begin position="190"/>
        <end position="210"/>
    </location>
</feature>
<proteinExistence type="predicted"/>
<dbReference type="Proteomes" id="UP000000763">
    <property type="component" value="Chromosome 7"/>
</dbReference>
<evidence type="ECO:0000256" key="1">
    <source>
        <dbReference type="SAM" id="Phobius"/>
    </source>
</evidence>
<organism evidence="2 3">
    <name type="scientific">Oryza sativa subsp. japonica</name>
    <name type="common">Rice</name>
    <dbReference type="NCBI Taxonomy" id="39947"/>
    <lineage>
        <taxon>Eukaryota</taxon>
        <taxon>Viridiplantae</taxon>
        <taxon>Streptophyta</taxon>
        <taxon>Embryophyta</taxon>
        <taxon>Tracheophyta</taxon>
        <taxon>Spermatophyta</taxon>
        <taxon>Magnoliopsida</taxon>
        <taxon>Liliopsida</taxon>
        <taxon>Poales</taxon>
        <taxon>Poaceae</taxon>
        <taxon>BOP clade</taxon>
        <taxon>Oryzoideae</taxon>
        <taxon>Oryzeae</taxon>
        <taxon>Oryzinae</taxon>
        <taxon>Oryza</taxon>
        <taxon>Oryza sativa</taxon>
    </lineage>
</organism>
<reference evidence="3" key="2">
    <citation type="journal article" date="2008" name="Nucleic Acids Res.">
        <title>The rice annotation project database (RAP-DB): 2008 update.</title>
        <authorList>
            <consortium name="The rice annotation project (RAP)"/>
        </authorList>
    </citation>
    <scope>GENOME REANNOTATION</scope>
    <source>
        <strain evidence="3">cv. Nipponbare</strain>
    </source>
</reference>